<keyword evidence="4" id="KW-0460">Magnesium</keyword>
<dbReference type="Pfam" id="PF13532">
    <property type="entry name" value="2OG-FeII_Oxy_2"/>
    <property type="match status" value="1"/>
</dbReference>
<protein>
    <submittedName>
        <fullName evidence="9">Alkylated DNA repair protein AlkB</fullName>
    </submittedName>
</protein>
<dbReference type="OrthoDB" id="190276at2"/>
<name>A0A1L7I7M2_9FLAO</name>
<dbReference type="PANTHER" id="PTHR31573:SF1">
    <property type="entry name" value="DNA OXIDATIVE DEMETHYLASE ALKBH2"/>
    <property type="match status" value="1"/>
</dbReference>
<evidence type="ECO:0000313" key="10">
    <source>
        <dbReference type="Proteomes" id="UP000186230"/>
    </source>
</evidence>
<evidence type="ECO:0000313" key="9">
    <source>
        <dbReference type="EMBL" id="APU69193.1"/>
    </source>
</evidence>
<evidence type="ECO:0000256" key="4">
    <source>
        <dbReference type="ARBA" id="ARBA00022842"/>
    </source>
</evidence>
<keyword evidence="2" id="KW-0479">Metal-binding</keyword>
<reference evidence="9 10" key="1">
    <citation type="submission" date="2016-07" db="EMBL/GenBank/DDBJ databases">
        <title>Multi-omics approach to identify versatile polysaccharide utilization systems of a marine flavobacterium Gramella flava.</title>
        <authorList>
            <person name="Tang K."/>
        </authorList>
    </citation>
    <scope>NUCLEOTIDE SEQUENCE [LARGE SCALE GENOMIC DNA]</scope>
    <source>
        <strain evidence="9 10">JLT2011</strain>
    </source>
</reference>
<evidence type="ECO:0000256" key="2">
    <source>
        <dbReference type="ARBA" id="ARBA00022723"/>
    </source>
</evidence>
<gene>
    <name evidence="9" type="ORF">GRFL_2469</name>
</gene>
<evidence type="ECO:0000256" key="5">
    <source>
        <dbReference type="ARBA" id="ARBA00022964"/>
    </source>
</evidence>
<accession>A0A1L7I7M2</accession>
<dbReference type="GO" id="GO:0008198">
    <property type="term" value="F:ferrous iron binding"/>
    <property type="evidence" value="ECO:0007669"/>
    <property type="project" value="TreeGrafter"/>
</dbReference>
<dbReference type="AlphaFoldDB" id="A0A1L7I7M2"/>
<evidence type="ECO:0000256" key="3">
    <source>
        <dbReference type="ARBA" id="ARBA00022763"/>
    </source>
</evidence>
<keyword evidence="3" id="KW-0227">DNA damage</keyword>
<dbReference type="RefSeq" id="WP_083644885.1">
    <property type="nucleotide sequence ID" value="NZ_AMRU01000007.1"/>
</dbReference>
<dbReference type="GO" id="GO:0035516">
    <property type="term" value="F:broad specificity oxidative DNA demethylase activity"/>
    <property type="evidence" value="ECO:0007669"/>
    <property type="project" value="TreeGrafter"/>
</dbReference>
<proteinExistence type="predicted"/>
<dbReference type="STRING" id="1229726.GRFL_2469"/>
<keyword evidence="10" id="KW-1185">Reference proteome</keyword>
<comment type="cofactor">
    <cofactor evidence="1">
        <name>Fe(2+)</name>
        <dbReference type="ChEBI" id="CHEBI:29033"/>
    </cofactor>
</comment>
<dbReference type="GO" id="GO:0051747">
    <property type="term" value="F:cytosine C-5 DNA demethylase activity"/>
    <property type="evidence" value="ECO:0007669"/>
    <property type="project" value="TreeGrafter"/>
</dbReference>
<keyword evidence="8" id="KW-0234">DNA repair</keyword>
<dbReference type="InterPro" id="IPR027450">
    <property type="entry name" value="AlkB-like"/>
</dbReference>
<dbReference type="InterPro" id="IPR037151">
    <property type="entry name" value="AlkB-like_sf"/>
</dbReference>
<dbReference type="Gene3D" id="2.60.120.590">
    <property type="entry name" value="Alpha-ketoglutarate-dependent dioxygenase AlkB-like"/>
    <property type="match status" value="1"/>
</dbReference>
<evidence type="ECO:0000256" key="1">
    <source>
        <dbReference type="ARBA" id="ARBA00001954"/>
    </source>
</evidence>
<evidence type="ECO:0000256" key="7">
    <source>
        <dbReference type="ARBA" id="ARBA00023004"/>
    </source>
</evidence>
<dbReference type="InterPro" id="IPR005123">
    <property type="entry name" value="Oxoglu/Fe-dep_dioxygenase_dom"/>
</dbReference>
<keyword evidence="5" id="KW-0223">Dioxygenase</keyword>
<dbReference type="InterPro" id="IPR032852">
    <property type="entry name" value="ALKBH2"/>
</dbReference>
<dbReference type="Proteomes" id="UP000186230">
    <property type="component" value="Chromosome"/>
</dbReference>
<dbReference type="KEGG" id="gfl:GRFL_2469"/>
<dbReference type="FunFam" id="2.60.120.590:FF:000004">
    <property type="entry name" value="DNA oxidative demethylase ALKBH2"/>
    <property type="match status" value="1"/>
</dbReference>
<sequence>MKNQRIALPDSEITYYPDFYSKNQTEEYLKYFENADFWKQEPIKIFGREILQPRLTALFGEENTSYTYSGLQMKPLHFPDILLKIKEDCEKLSNSKFNICLANCYRNGQDSMGWHSDDEKELGKNPTIASVSFGAERSFHFKHRHEAQIKHKMVLQNGSILIMAGATQHFYRHQVPKTKKPLPLRVNLTFRKVGYE</sequence>
<keyword evidence="6" id="KW-0560">Oxidoreductase</keyword>
<dbReference type="GO" id="GO:0006307">
    <property type="term" value="P:DNA alkylation repair"/>
    <property type="evidence" value="ECO:0007669"/>
    <property type="project" value="TreeGrafter"/>
</dbReference>
<dbReference type="PROSITE" id="PS51471">
    <property type="entry name" value="FE2OG_OXY"/>
    <property type="match status" value="1"/>
</dbReference>
<organism evidence="9 10">
    <name type="scientific">Christiangramia flava JLT2011</name>
    <dbReference type="NCBI Taxonomy" id="1229726"/>
    <lineage>
        <taxon>Bacteria</taxon>
        <taxon>Pseudomonadati</taxon>
        <taxon>Bacteroidota</taxon>
        <taxon>Flavobacteriia</taxon>
        <taxon>Flavobacteriales</taxon>
        <taxon>Flavobacteriaceae</taxon>
        <taxon>Christiangramia</taxon>
    </lineage>
</organism>
<dbReference type="EMBL" id="CP016359">
    <property type="protein sequence ID" value="APU69193.1"/>
    <property type="molecule type" value="Genomic_DNA"/>
</dbReference>
<keyword evidence="7" id="KW-0408">Iron</keyword>
<evidence type="ECO:0000256" key="6">
    <source>
        <dbReference type="ARBA" id="ARBA00023002"/>
    </source>
</evidence>
<dbReference type="PANTHER" id="PTHR31573">
    <property type="entry name" value="ALPHA-KETOGLUTARATE-DEPENDENT DIOXYGENASE ALKB HOMOLOG 2"/>
    <property type="match status" value="1"/>
</dbReference>
<dbReference type="SUPFAM" id="SSF51197">
    <property type="entry name" value="Clavaminate synthase-like"/>
    <property type="match status" value="1"/>
</dbReference>
<evidence type="ECO:0000256" key="8">
    <source>
        <dbReference type="ARBA" id="ARBA00023204"/>
    </source>
</evidence>